<organism evidence="2 3">
    <name type="scientific">Legionella cherrii</name>
    <dbReference type="NCBI Taxonomy" id="28084"/>
    <lineage>
        <taxon>Bacteria</taxon>
        <taxon>Pseudomonadati</taxon>
        <taxon>Pseudomonadota</taxon>
        <taxon>Gammaproteobacteria</taxon>
        <taxon>Legionellales</taxon>
        <taxon>Legionellaceae</taxon>
        <taxon>Legionella</taxon>
    </lineage>
</organism>
<dbReference type="PATRIC" id="fig|28084.5.peg.2885"/>
<evidence type="ECO:0000313" key="2">
    <source>
        <dbReference type="EMBL" id="KTC80646.1"/>
    </source>
</evidence>
<sequence length="302" mass="34937">MTRLEELLYSLTTVILRYHDSQPKVKKLVTETDEEILQEKYLIRAKEIIQNQELNFKIYLSNLIKQCTDSGRSPFLYYLLHEVASLKALLDQKKSLESIELQEYTNHIAQLLIDLKRLLDTPKSKTYKVTYSKTADGPAVPIPLSSLKIEGYFEDGLCNSGEILKVGVLKPFKITTHSSNEDLKNIAKQICNEHQHTFLVPELFAQVADYKKTNLEYEEKLNSISTQEQEKQIKSESVSSKQMLAIYLLCFQYKRTLARAEKQKAMLDTQQKLIAELQQKVSELTQQIEKKPSPFKFYSPSF</sequence>
<dbReference type="RefSeq" id="WP_058388067.1">
    <property type="nucleotide sequence ID" value="NZ_LNXW01000013.1"/>
</dbReference>
<comment type="caution">
    <text evidence="2">The sequence shown here is derived from an EMBL/GenBank/DDBJ whole genome shotgun (WGS) entry which is preliminary data.</text>
</comment>
<keyword evidence="1" id="KW-0175">Coiled coil</keyword>
<dbReference type="AlphaFoldDB" id="A0A0W0SB82"/>
<proteinExistence type="predicted"/>
<evidence type="ECO:0000313" key="3">
    <source>
        <dbReference type="Proteomes" id="UP000054921"/>
    </source>
</evidence>
<dbReference type="OrthoDB" id="5652097at2"/>
<dbReference type="EMBL" id="LNXW01000013">
    <property type="protein sequence ID" value="KTC80646.1"/>
    <property type="molecule type" value="Genomic_DNA"/>
</dbReference>
<dbReference type="STRING" id="28084.Lche_2666"/>
<evidence type="ECO:0000256" key="1">
    <source>
        <dbReference type="SAM" id="Coils"/>
    </source>
</evidence>
<gene>
    <name evidence="2" type="ORF">Lche_2666</name>
</gene>
<reference evidence="2 3" key="1">
    <citation type="submission" date="2015-11" db="EMBL/GenBank/DDBJ databases">
        <title>Genomic analysis of 38 Legionella species identifies large and diverse effector repertoires.</title>
        <authorList>
            <person name="Burstein D."/>
            <person name="Amaro F."/>
            <person name="Zusman T."/>
            <person name="Lifshitz Z."/>
            <person name="Cohen O."/>
            <person name="Gilbert J.A."/>
            <person name="Pupko T."/>
            <person name="Shuman H.A."/>
            <person name="Segal G."/>
        </authorList>
    </citation>
    <scope>NUCLEOTIDE SEQUENCE [LARGE SCALE GENOMIC DNA]</scope>
    <source>
        <strain evidence="2 3">ORW</strain>
    </source>
</reference>
<feature type="coiled-coil region" evidence="1">
    <location>
        <begin position="260"/>
        <end position="287"/>
    </location>
</feature>
<name>A0A0W0SB82_9GAMM</name>
<accession>A0A0W0SB82</accession>
<dbReference type="Proteomes" id="UP000054921">
    <property type="component" value="Unassembled WGS sequence"/>
</dbReference>
<protein>
    <submittedName>
        <fullName evidence="2">Uncharacterized protein</fullName>
    </submittedName>
</protein>